<keyword evidence="12" id="KW-0407">Ion channel</keyword>
<feature type="region of interest" description="Disordered" evidence="14">
    <location>
        <begin position="1009"/>
        <end position="1079"/>
    </location>
</feature>
<keyword evidence="11 15" id="KW-0472">Membrane</keyword>
<dbReference type="InParanoid" id="A0A6J2XG93"/>
<keyword evidence="8" id="KW-0106">Calcium</keyword>
<feature type="transmembrane region" description="Helical" evidence="15">
    <location>
        <begin position="321"/>
        <end position="340"/>
    </location>
</feature>
<sequence length="1095" mass="122352">MYQEGKGQIINRSEYLRWKFRDLDQVILPIEASLSRYDPLGKWSDHEACWQMQYRGSLGETLLHVLIICDTKIHTKLARTLIKCFPKLALDVVEGEEYLGAGALHLAIAYNNNELVQDLVEAGANVNQRAIGSFFLPRDQQKTRPAKHTDYEGLAYLGEYPLAWAACCANESVYNLLLDNEAHPDLQDSFGNMILHMVVVCDKLDMFGYALRHPKLPASNGIINKAGLTPLTLACKLGRAEVFREMLELSCKEFWRYSNITCSAYTLNALDTLLPDGRTNWNSALFIILNGTKEEHLDMLDGGIIQRLLEEKWKAFARNQFLKRLIILIVHLAVMSLAVYMRPDDPDENLMEWSEDPTVVVRIAAEIGTLLNVLSYLIFQQGDEIRNQGFWSFLKQQVNSAPKLIFLLSNLMILACIPYRLSGDRDTEETILIFAVPGSWFLLMFFAGAVRLTGPFVTMIYSMITGDMITFGIIYSIVLFGFSQSFFFLYKGNPSVNGTLYHSYSSTWMALFQITLGNYDYSELAMTTYPGVAKSVFGLFMVFVPILLLNMLIAMMGNTYAHVTEQSEKEWMKQWAKIVISLERAIPQKEAHNYLQEYSISLGPAEDPATEQRGVMVIKSKNKTRAKQRKGAVANWKRVGKVTINALKKKGMTGEEMRCLMWGRESITTPIKIKGAKKDPLSKPQGTDLGNGFGGALTAALDVMSFSNDTDSKTQGKNLTKNNVQNPTVNYSALDNNQIKQVTPSNSNVQLNNQINKVLCANNTDVSMLSAFNQLAASQDIKDTRLNTTVNNFNIINQGNANLTMVISASANVVPQDPLRDLVLQSLDQPPKNPENLKNLAIQAANMPETTEEIPVQSKATASVKNLAGIFAGTENFIKKVEEKVKKKYSVLETSDCEGFGEVVLGKISRIKRAKSAHLRNSASKKTPVDKYKLIVSSSSSSLESPTADNASNLESSNLEYAAERMKAVKEQLKNDSSSNVRPINIDAAMREDEQIILGTISETTLKIEGSGEGEIPESANINRKKEKKKKRSKTAKNNRVEPATVETRPYKSASNVKTEQEEPCSSPDPLEPWSTKNITDMNTILAWEREEDSI</sequence>
<evidence type="ECO:0000256" key="14">
    <source>
        <dbReference type="SAM" id="MobiDB-lite"/>
    </source>
</evidence>
<dbReference type="OrthoDB" id="533508at2759"/>
<dbReference type="Pfam" id="PF00023">
    <property type="entry name" value="Ank"/>
    <property type="match status" value="1"/>
</dbReference>
<dbReference type="PANTHER" id="PTHR10582">
    <property type="entry name" value="TRANSIENT RECEPTOR POTENTIAL ION CHANNEL PROTEIN"/>
    <property type="match status" value="1"/>
</dbReference>
<dbReference type="InterPro" id="IPR036770">
    <property type="entry name" value="Ankyrin_rpt-contain_sf"/>
</dbReference>
<evidence type="ECO:0000256" key="10">
    <source>
        <dbReference type="ARBA" id="ARBA00023065"/>
    </source>
</evidence>
<dbReference type="InterPro" id="IPR024862">
    <property type="entry name" value="TRPV"/>
</dbReference>
<evidence type="ECO:0000256" key="1">
    <source>
        <dbReference type="ARBA" id="ARBA00004651"/>
    </source>
</evidence>
<dbReference type="Gene3D" id="1.10.287.70">
    <property type="match status" value="1"/>
</dbReference>
<feature type="transmembrane region" description="Helical" evidence="15">
    <location>
        <begin position="440"/>
        <end position="461"/>
    </location>
</feature>
<dbReference type="RefSeq" id="XP_030749960.1">
    <property type="nucleotide sequence ID" value="XM_030894100.1"/>
</dbReference>
<dbReference type="Pfam" id="PF12796">
    <property type="entry name" value="Ank_2"/>
    <property type="match status" value="1"/>
</dbReference>
<feature type="domain" description="Ion transport" evidence="16">
    <location>
        <begin position="325"/>
        <end position="567"/>
    </location>
</feature>
<dbReference type="FunFam" id="1.10.287.70:FF:000132">
    <property type="entry name" value="OSMotic avoidance abnormal family member"/>
    <property type="match status" value="1"/>
</dbReference>
<accession>A0A6J2XG93</accession>
<dbReference type="Gene3D" id="1.25.40.20">
    <property type="entry name" value="Ankyrin repeat-containing domain"/>
    <property type="match status" value="1"/>
</dbReference>
<keyword evidence="13" id="KW-0040">ANK repeat</keyword>
<evidence type="ECO:0000256" key="13">
    <source>
        <dbReference type="PROSITE-ProRule" id="PRU00023"/>
    </source>
</evidence>
<keyword evidence="2" id="KW-0813">Transport</keyword>
<protein>
    <submittedName>
        <fullName evidence="18">Transient receptor potential cation channel subfamily V member 1</fullName>
    </submittedName>
</protein>
<feature type="repeat" description="ANK" evidence="13">
    <location>
        <begin position="99"/>
        <end position="131"/>
    </location>
</feature>
<keyword evidence="9 15" id="KW-1133">Transmembrane helix</keyword>
<keyword evidence="6 15" id="KW-0812">Transmembrane</keyword>
<evidence type="ECO:0000256" key="4">
    <source>
        <dbReference type="ARBA" id="ARBA00022568"/>
    </source>
</evidence>
<evidence type="ECO:0000259" key="16">
    <source>
        <dbReference type="Pfam" id="PF00520"/>
    </source>
</evidence>
<gene>
    <name evidence="18" type="primary">LOC115877786</name>
</gene>
<feature type="transmembrane region" description="Helical" evidence="15">
    <location>
        <begin position="531"/>
        <end position="556"/>
    </location>
</feature>
<evidence type="ECO:0000256" key="6">
    <source>
        <dbReference type="ARBA" id="ARBA00022692"/>
    </source>
</evidence>
<organism evidence="17 18">
    <name type="scientific">Sitophilus oryzae</name>
    <name type="common">Rice weevil</name>
    <name type="synonym">Curculio oryzae</name>
    <dbReference type="NCBI Taxonomy" id="7048"/>
    <lineage>
        <taxon>Eukaryota</taxon>
        <taxon>Metazoa</taxon>
        <taxon>Ecdysozoa</taxon>
        <taxon>Arthropoda</taxon>
        <taxon>Hexapoda</taxon>
        <taxon>Insecta</taxon>
        <taxon>Pterygota</taxon>
        <taxon>Neoptera</taxon>
        <taxon>Endopterygota</taxon>
        <taxon>Coleoptera</taxon>
        <taxon>Polyphaga</taxon>
        <taxon>Cucujiformia</taxon>
        <taxon>Curculionidae</taxon>
        <taxon>Dryophthorinae</taxon>
        <taxon>Sitophilus</taxon>
    </lineage>
</organism>
<keyword evidence="5" id="KW-0107">Calcium channel</keyword>
<comment type="subcellular location">
    <subcellularLocation>
        <location evidence="1">Cell membrane</location>
        <topology evidence="1">Multi-pass membrane protein</topology>
    </subcellularLocation>
</comment>
<evidence type="ECO:0000256" key="15">
    <source>
        <dbReference type="SAM" id="Phobius"/>
    </source>
</evidence>
<evidence type="ECO:0000256" key="2">
    <source>
        <dbReference type="ARBA" id="ARBA00022448"/>
    </source>
</evidence>
<feature type="transmembrane region" description="Helical" evidence="15">
    <location>
        <begin position="360"/>
        <end position="379"/>
    </location>
</feature>
<dbReference type="GO" id="GO:0005886">
    <property type="term" value="C:plasma membrane"/>
    <property type="evidence" value="ECO:0007669"/>
    <property type="project" value="UniProtKB-SubCell"/>
</dbReference>
<dbReference type="GO" id="GO:0005262">
    <property type="term" value="F:calcium channel activity"/>
    <property type="evidence" value="ECO:0007669"/>
    <property type="project" value="UniProtKB-KW"/>
</dbReference>
<dbReference type="AlphaFoldDB" id="A0A6J2XG93"/>
<proteinExistence type="predicted"/>
<dbReference type="FunCoup" id="A0A6J2XG93">
    <property type="interactions" value="3"/>
</dbReference>
<evidence type="ECO:0000256" key="8">
    <source>
        <dbReference type="ARBA" id="ARBA00022837"/>
    </source>
</evidence>
<evidence type="ECO:0000313" key="18">
    <source>
        <dbReference type="RefSeq" id="XP_030749960.1"/>
    </source>
</evidence>
<evidence type="ECO:0000256" key="9">
    <source>
        <dbReference type="ARBA" id="ARBA00022989"/>
    </source>
</evidence>
<evidence type="ECO:0000256" key="5">
    <source>
        <dbReference type="ARBA" id="ARBA00022673"/>
    </source>
</evidence>
<feature type="compositionally biased region" description="Basic residues" evidence="14">
    <location>
        <begin position="1023"/>
        <end position="1037"/>
    </location>
</feature>
<reference evidence="18" key="1">
    <citation type="submission" date="2025-08" db="UniProtKB">
        <authorList>
            <consortium name="RefSeq"/>
        </authorList>
    </citation>
    <scope>IDENTIFICATION</scope>
    <source>
        <tissue evidence="18">Gonads</tissue>
    </source>
</reference>
<dbReference type="SMART" id="SM00248">
    <property type="entry name" value="ANK"/>
    <property type="match status" value="5"/>
</dbReference>
<dbReference type="Proteomes" id="UP000504635">
    <property type="component" value="Unplaced"/>
</dbReference>
<dbReference type="GO" id="GO:0034703">
    <property type="term" value="C:cation channel complex"/>
    <property type="evidence" value="ECO:0007669"/>
    <property type="project" value="UniProtKB-ARBA"/>
</dbReference>
<dbReference type="KEGG" id="soy:115877786"/>
<keyword evidence="17" id="KW-1185">Reference proteome</keyword>
<dbReference type="GO" id="GO:0098703">
    <property type="term" value="P:calcium ion import across plasma membrane"/>
    <property type="evidence" value="ECO:0007669"/>
    <property type="project" value="TreeGrafter"/>
</dbReference>
<dbReference type="InterPro" id="IPR005821">
    <property type="entry name" value="Ion_trans_dom"/>
</dbReference>
<keyword evidence="4" id="KW-0109">Calcium transport</keyword>
<keyword evidence="7" id="KW-0677">Repeat</keyword>
<dbReference type="PROSITE" id="PS50297">
    <property type="entry name" value="ANK_REP_REGION"/>
    <property type="match status" value="1"/>
</dbReference>
<evidence type="ECO:0000256" key="12">
    <source>
        <dbReference type="ARBA" id="ARBA00023303"/>
    </source>
</evidence>
<keyword evidence="10" id="KW-0406">Ion transport</keyword>
<evidence type="ECO:0000256" key="3">
    <source>
        <dbReference type="ARBA" id="ARBA00022475"/>
    </source>
</evidence>
<dbReference type="PANTHER" id="PTHR10582:SF2">
    <property type="entry name" value="INACTIVE"/>
    <property type="match status" value="1"/>
</dbReference>
<name>A0A6J2XG93_SITOR</name>
<feature type="transmembrane region" description="Helical" evidence="15">
    <location>
        <begin position="468"/>
        <end position="489"/>
    </location>
</feature>
<evidence type="ECO:0000256" key="7">
    <source>
        <dbReference type="ARBA" id="ARBA00022737"/>
    </source>
</evidence>
<dbReference type="FunFam" id="1.25.40.20:FF:000185">
    <property type="entry name" value="OSMotic avoidance abnormal family member"/>
    <property type="match status" value="1"/>
</dbReference>
<dbReference type="PROSITE" id="PS50088">
    <property type="entry name" value="ANK_REPEAT"/>
    <property type="match status" value="1"/>
</dbReference>
<dbReference type="Pfam" id="PF00520">
    <property type="entry name" value="Ion_trans"/>
    <property type="match status" value="1"/>
</dbReference>
<dbReference type="GeneID" id="115877786"/>
<keyword evidence="18" id="KW-0675">Receptor</keyword>
<dbReference type="SUPFAM" id="SSF48403">
    <property type="entry name" value="Ankyrin repeat"/>
    <property type="match status" value="1"/>
</dbReference>
<keyword evidence="3" id="KW-1003">Cell membrane</keyword>
<evidence type="ECO:0000256" key="11">
    <source>
        <dbReference type="ARBA" id="ARBA00023136"/>
    </source>
</evidence>
<evidence type="ECO:0000313" key="17">
    <source>
        <dbReference type="Proteomes" id="UP000504635"/>
    </source>
</evidence>
<dbReference type="InterPro" id="IPR002110">
    <property type="entry name" value="Ankyrin_rpt"/>
</dbReference>
<dbReference type="CTD" id="31621"/>